<reference evidence="4" key="1">
    <citation type="submission" date="2012-11" db="EMBL/GenBank/DDBJ databases">
        <authorList>
            <person name="Lucero-Rivera Y.E."/>
            <person name="Tovar-Ramirez D."/>
        </authorList>
    </citation>
    <scope>NUCLEOTIDE SEQUENCE [LARGE SCALE GENOMIC DNA]</scope>
    <source>
        <strain evidence="4">Araruama</strain>
    </source>
</reference>
<dbReference type="GO" id="GO:0003677">
    <property type="term" value="F:DNA binding"/>
    <property type="evidence" value="ECO:0007669"/>
    <property type="project" value="InterPro"/>
</dbReference>
<name>A0A1V1P2Y3_9BACT</name>
<dbReference type="Pfam" id="PF00589">
    <property type="entry name" value="Phage_integrase"/>
    <property type="match status" value="1"/>
</dbReference>
<dbReference type="Gene3D" id="1.10.443.10">
    <property type="entry name" value="Intergrase catalytic core"/>
    <property type="match status" value="1"/>
</dbReference>
<evidence type="ECO:0000259" key="2">
    <source>
        <dbReference type="PROSITE" id="PS51898"/>
    </source>
</evidence>
<dbReference type="InterPro" id="IPR002104">
    <property type="entry name" value="Integrase_catalytic"/>
</dbReference>
<feature type="non-terminal residue" evidence="3">
    <location>
        <position position="1"/>
    </location>
</feature>
<dbReference type="AlphaFoldDB" id="A0A1V1P2Y3"/>
<evidence type="ECO:0000313" key="3">
    <source>
        <dbReference type="EMBL" id="ETR69217.1"/>
    </source>
</evidence>
<evidence type="ECO:0000256" key="1">
    <source>
        <dbReference type="ARBA" id="ARBA00023172"/>
    </source>
</evidence>
<dbReference type="GO" id="GO:0006310">
    <property type="term" value="P:DNA recombination"/>
    <property type="evidence" value="ECO:0007669"/>
    <property type="project" value="UniProtKB-KW"/>
</dbReference>
<dbReference type="InterPro" id="IPR013762">
    <property type="entry name" value="Integrase-like_cat_sf"/>
</dbReference>
<dbReference type="GO" id="GO:0015074">
    <property type="term" value="P:DNA integration"/>
    <property type="evidence" value="ECO:0007669"/>
    <property type="project" value="InterPro"/>
</dbReference>
<sequence>FYLIAPIKGNGRLTPQIINRIWTKICETAKVNGKTPHSARHAMGKHIIDKTGNIAAVQRQLGHKNVAYSVAYSRIGDDELQRVLDDR</sequence>
<proteinExistence type="predicted"/>
<gene>
    <name evidence="3" type="ORF">OMM_09791</name>
</gene>
<protein>
    <recommendedName>
        <fullName evidence="2">Tyr recombinase domain-containing protein</fullName>
    </recommendedName>
</protein>
<dbReference type="SUPFAM" id="SSF56349">
    <property type="entry name" value="DNA breaking-rejoining enzymes"/>
    <property type="match status" value="1"/>
</dbReference>
<comment type="caution">
    <text evidence="3">The sequence shown here is derived from an EMBL/GenBank/DDBJ whole genome shotgun (WGS) entry which is preliminary data.</text>
</comment>
<dbReference type="EMBL" id="ATBP01000704">
    <property type="protein sequence ID" value="ETR69217.1"/>
    <property type="molecule type" value="Genomic_DNA"/>
</dbReference>
<dbReference type="PROSITE" id="PS51898">
    <property type="entry name" value="TYR_RECOMBINASE"/>
    <property type="match status" value="1"/>
</dbReference>
<dbReference type="Proteomes" id="UP000189670">
    <property type="component" value="Unassembled WGS sequence"/>
</dbReference>
<keyword evidence="1" id="KW-0233">DNA recombination</keyword>
<accession>A0A1V1P2Y3</accession>
<evidence type="ECO:0000313" key="4">
    <source>
        <dbReference type="Proteomes" id="UP000189670"/>
    </source>
</evidence>
<feature type="domain" description="Tyr recombinase" evidence="2">
    <location>
        <begin position="1"/>
        <end position="85"/>
    </location>
</feature>
<organism evidence="3 4">
    <name type="scientific">Candidatus Magnetoglobus multicellularis str. Araruama</name>
    <dbReference type="NCBI Taxonomy" id="890399"/>
    <lineage>
        <taxon>Bacteria</taxon>
        <taxon>Pseudomonadati</taxon>
        <taxon>Thermodesulfobacteriota</taxon>
        <taxon>Desulfobacteria</taxon>
        <taxon>Desulfobacterales</taxon>
        <taxon>Desulfobacteraceae</taxon>
        <taxon>Candidatus Magnetoglobus</taxon>
    </lineage>
</organism>
<dbReference type="InterPro" id="IPR011010">
    <property type="entry name" value="DNA_brk_join_enz"/>
</dbReference>